<evidence type="ECO:0000313" key="3">
    <source>
        <dbReference type="Proteomes" id="UP000614047"/>
    </source>
</evidence>
<feature type="compositionally biased region" description="Basic and acidic residues" evidence="1">
    <location>
        <begin position="296"/>
        <end position="306"/>
    </location>
</feature>
<dbReference type="RefSeq" id="WP_197015887.1">
    <property type="nucleotide sequence ID" value="NZ_BAABES010000003.1"/>
</dbReference>
<keyword evidence="2" id="KW-0489">Methyltransferase</keyword>
<protein>
    <submittedName>
        <fullName evidence="2">SAM-dependent methyltransferase</fullName>
    </submittedName>
</protein>
<dbReference type="Proteomes" id="UP000614047">
    <property type="component" value="Unassembled WGS sequence"/>
</dbReference>
<dbReference type="Gene3D" id="3.40.50.150">
    <property type="entry name" value="Vaccinia Virus protein VP39"/>
    <property type="match status" value="1"/>
</dbReference>
<keyword evidence="2" id="KW-0808">Transferase</keyword>
<keyword evidence="3" id="KW-1185">Reference proteome</keyword>
<dbReference type="GO" id="GO:0032259">
    <property type="term" value="P:methylation"/>
    <property type="evidence" value="ECO:0007669"/>
    <property type="project" value="UniProtKB-KW"/>
</dbReference>
<dbReference type="SUPFAM" id="SSF53335">
    <property type="entry name" value="S-adenosyl-L-methionine-dependent methyltransferases"/>
    <property type="match status" value="1"/>
</dbReference>
<comment type="caution">
    <text evidence="2">The sequence shown here is derived from an EMBL/GenBank/DDBJ whole genome shotgun (WGS) entry which is preliminary data.</text>
</comment>
<reference evidence="2" key="1">
    <citation type="submission" date="2020-11" db="EMBL/GenBank/DDBJ databases">
        <title>Sequencing the genomes of 1000 actinobacteria strains.</title>
        <authorList>
            <person name="Klenk H.-P."/>
        </authorList>
    </citation>
    <scope>NUCLEOTIDE SEQUENCE</scope>
    <source>
        <strain evidence="2">DSM 43175</strain>
    </source>
</reference>
<dbReference type="InterPro" id="IPR006764">
    <property type="entry name" value="SAM_dep_MeTrfase_SAV2177_type"/>
</dbReference>
<feature type="compositionally biased region" description="Pro residues" evidence="1">
    <location>
        <begin position="7"/>
        <end position="23"/>
    </location>
</feature>
<sequence>MTRGPVLSPPRRPGPRLPEPPPALTGTPCLPPGAREPAGGLDTAPPSNARVYDYFLGGKDNYAVDRDLAERALREAPVLGSLARVNRAFLHRATRFLAERAGLRQFLDIGCGLPAHDTVDAIVRRVHPGCRVAYVDNDPMVLAHARALMALGDGTGVFAGDVREPATILGHPGLRRLIDLDEPVAVLLVGVLHHLTDGDDPDGAVAALVDALPPGSHVAVSHAVRTPQLDAAAGIYQSAGVPFTPRSRERIARLTEGLEPLRPVLPFPADLALSPRGPRPGEHMPLAGHIGRKPARSFDERRSVPR</sequence>
<feature type="region of interest" description="Disordered" evidence="1">
    <location>
        <begin position="275"/>
        <end position="306"/>
    </location>
</feature>
<evidence type="ECO:0000313" key="2">
    <source>
        <dbReference type="EMBL" id="MBG6093881.1"/>
    </source>
</evidence>
<evidence type="ECO:0000256" key="1">
    <source>
        <dbReference type="SAM" id="MobiDB-lite"/>
    </source>
</evidence>
<accession>A0A931DU31</accession>
<dbReference type="CDD" id="cd02440">
    <property type="entry name" value="AdoMet_MTases"/>
    <property type="match status" value="1"/>
</dbReference>
<organism evidence="2 3">
    <name type="scientific">Actinomadura viridis</name>
    <dbReference type="NCBI Taxonomy" id="58110"/>
    <lineage>
        <taxon>Bacteria</taxon>
        <taxon>Bacillati</taxon>
        <taxon>Actinomycetota</taxon>
        <taxon>Actinomycetes</taxon>
        <taxon>Streptosporangiales</taxon>
        <taxon>Thermomonosporaceae</taxon>
        <taxon>Actinomadura</taxon>
    </lineage>
</organism>
<dbReference type="AlphaFoldDB" id="A0A931DU31"/>
<name>A0A931DU31_9ACTN</name>
<dbReference type="InterPro" id="IPR029063">
    <property type="entry name" value="SAM-dependent_MTases_sf"/>
</dbReference>
<feature type="region of interest" description="Disordered" evidence="1">
    <location>
        <begin position="1"/>
        <end position="45"/>
    </location>
</feature>
<dbReference type="GO" id="GO:0008168">
    <property type="term" value="F:methyltransferase activity"/>
    <property type="evidence" value="ECO:0007669"/>
    <property type="project" value="UniProtKB-KW"/>
</dbReference>
<dbReference type="EMBL" id="JADOUA010000001">
    <property type="protein sequence ID" value="MBG6093881.1"/>
    <property type="molecule type" value="Genomic_DNA"/>
</dbReference>
<proteinExistence type="predicted"/>
<gene>
    <name evidence="2" type="ORF">IW256_007994</name>
</gene>
<dbReference type="Pfam" id="PF04672">
    <property type="entry name" value="Methyltransf_19"/>
    <property type="match status" value="1"/>
</dbReference>